<dbReference type="PANTHER" id="PTHR30189">
    <property type="entry name" value="LPS-ASSEMBLY PROTEIN"/>
    <property type="match status" value="1"/>
</dbReference>
<dbReference type="PANTHER" id="PTHR30189:SF1">
    <property type="entry name" value="LPS-ASSEMBLY PROTEIN LPTD"/>
    <property type="match status" value="1"/>
</dbReference>
<dbReference type="InterPro" id="IPR007543">
    <property type="entry name" value="LptD_C"/>
</dbReference>
<dbReference type="Pfam" id="PF04453">
    <property type="entry name" value="LptD"/>
    <property type="match status" value="1"/>
</dbReference>
<keyword evidence="1" id="KW-0998">Cell outer membrane</keyword>
<comment type="subunit">
    <text evidence="1">Component of the lipopolysaccharide transport and assembly complex.</text>
</comment>
<evidence type="ECO:0000313" key="3">
    <source>
        <dbReference type="EMBL" id="MCW3798678.1"/>
    </source>
</evidence>
<dbReference type="EMBL" id="JAPDOB010000002">
    <property type="protein sequence ID" value="MCW3798678.1"/>
    <property type="molecule type" value="Genomic_DNA"/>
</dbReference>
<keyword evidence="1" id="KW-0732">Signal</keyword>
<feature type="signal peptide" evidence="1">
    <location>
        <begin position="1"/>
        <end position="21"/>
    </location>
</feature>
<dbReference type="Proteomes" id="UP001526246">
    <property type="component" value="Unassembled WGS sequence"/>
</dbReference>
<dbReference type="HAMAP" id="MF_01411">
    <property type="entry name" value="LPS_assembly_LptD"/>
    <property type="match status" value="1"/>
</dbReference>
<dbReference type="InterPro" id="IPR020889">
    <property type="entry name" value="LipoPS_assembly_LptD"/>
</dbReference>
<comment type="function">
    <text evidence="1">Involved in the assembly of lipopolysaccharide (LPS) at the surface of the outer membrane.</text>
</comment>
<comment type="subcellular location">
    <subcellularLocation>
        <location evidence="1">Cell outer membrane</location>
    </subcellularLocation>
</comment>
<sequence precursor="true">MGKLGWTALPLILALAVPAAAQDAPPTTAVPVSVVPSAQDVDFSADIVTYDDEAETVTAAGRVRASRDGQYVAADQVVWNRQTGQVVATGKVVLLNPQGDKFVGDRAILTDELKDATVENLLVVFENGGRLAARSATRTGDVTTLRDAVYSPCPVTRDDGCTPRRPSWKVTAARVRYDAVRNRVRFSRGRLEILGIPLPLLPIFALSTGGGSGGASGVLFPEIKLSGRNGFELGVPYHLSFAPNRDLTITPRLYTGSLPSIEAKYRELDRLGAFQVSGFATVGDNQASDPDSDNGIRAYVDANGKFQFDPLWSLTGQIRRSTDKTLTRRYDITREDKLRSFLNLERIDLDSYVSLAAWSFQGLRSTDRQAAIPLALPAIDARFRLEPPAIGGRVELQANSLAILRRDGQDTQRAFAAARWDRRWLTSFGQELQLTGYLRGDVYHTDEVEKTASLIYRGEEGWHGRTIAAAAAEARWPLIGPLAGGIQRLVPRLQLVLTPPTSNFSIPNEDSRAVDLEASNLFALNRFPGYDRWEDGSRVTYGVDWSFDRPRLAITTTVGQSYRLNRDERIYPEGTGLTDRWSDIVGRTRVQYGRFLDLTHRFRVDKDTFAVRRNEVDLTVGTDQTYARIGYLRLNRDIDTTTEDLRDKEELRLAGRWQFKRYWSVFAATVLDLTDTEEDPLSLADGFEPVRHRVSLDYEDDCLAIGISWRRDYDRVNFLKEGSTFQFRLTLKGLDR</sequence>
<evidence type="ECO:0000259" key="2">
    <source>
        <dbReference type="Pfam" id="PF04453"/>
    </source>
</evidence>
<feature type="domain" description="LptD C-terminal" evidence="2">
    <location>
        <begin position="296"/>
        <end position="663"/>
    </location>
</feature>
<comment type="similarity">
    <text evidence="1">Belongs to the LptD family.</text>
</comment>
<comment type="caution">
    <text evidence="3">The sequence shown here is derived from an EMBL/GenBank/DDBJ whole genome shotgun (WGS) entry which is preliminary data.</text>
</comment>
<gene>
    <name evidence="1 3" type="primary">lptD</name>
    <name evidence="3" type="ORF">OMW55_12755</name>
</gene>
<name>A0ABT3JHX3_9SPHN</name>
<evidence type="ECO:0000256" key="1">
    <source>
        <dbReference type="HAMAP-Rule" id="MF_01411"/>
    </source>
</evidence>
<feature type="chain" id="PRO_5044943727" description="LPS-assembly protein LptD" evidence="1">
    <location>
        <begin position="22"/>
        <end position="736"/>
    </location>
</feature>
<protein>
    <recommendedName>
        <fullName evidence="1">LPS-assembly protein LptD</fullName>
    </recommendedName>
</protein>
<dbReference type="InterPro" id="IPR050218">
    <property type="entry name" value="LptD"/>
</dbReference>
<dbReference type="Gene3D" id="2.60.450.10">
    <property type="entry name" value="Lipopolysaccharide (LPS) transport protein A like domain"/>
    <property type="match status" value="1"/>
</dbReference>
<organism evidence="3 4">
    <name type="scientific">Sphingomonas arvum</name>
    <dbReference type="NCBI Taxonomy" id="2992113"/>
    <lineage>
        <taxon>Bacteria</taxon>
        <taxon>Pseudomonadati</taxon>
        <taxon>Pseudomonadota</taxon>
        <taxon>Alphaproteobacteria</taxon>
        <taxon>Sphingomonadales</taxon>
        <taxon>Sphingomonadaceae</taxon>
        <taxon>Sphingomonas</taxon>
    </lineage>
</organism>
<keyword evidence="1" id="KW-0472">Membrane</keyword>
<reference evidence="3 4" key="1">
    <citation type="submission" date="2022-10" db="EMBL/GenBank/DDBJ databases">
        <title>Sphingomonas sp.</title>
        <authorList>
            <person name="Jin C."/>
        </authorList>
    </citation>
    <scope>NUCLEOTIDE SEQUENCE [LARGE SCALE GENOMIC DNA]</scope>
    <source>
        <strain evidence="3 4">BN140010</strain>
    </source>
</reference>
<proteinExistence type="inferred from homology"/>
<comment type="caution">
    <text evidence="1">Lacks conserved residue(s) required for the propagation of feature annotation.</text>
</comment>
<dbReference type="RefSeq" id="WP_264883646.1">
    <property type="nucleotide sequence ID" value="NZ_JAPDOB010000002.1"/>
</dbReference>
<evidence type="ECO:0000313" key="4">
    <source>
        <dbReference type="Proteomes" id="UP001526246"/>
    </source>
</evidence>
<accession>A0ABT3JHX3</accession>
<keyword evidence="4" id="KW-1185">Reference proteome</keyword>